<gene>
    <name evidence="6" type="primary">101892822</name>
</gene>
<feature type="region of interest" description="Disordered" evidence="5">
    <location>
        <begin position="101"/>
        <end position="137"/>
    </location>
</feature>
<reference evidence="6" key="1">
    <citation type="submission" date="2020-05" db="UniProtKB">
        <authorList>
            <consortium name="EnsemblMetazoa"/>
        </authorList>
    </citation>
    <scope>IDENTIFICATION</scope>
    <source>
        <strain evidence="6">Aabys</strain>
    </source>
</reference>
<comment type="subcellular location">
    <subcellularLocation>
        <location evidence="1">Mitochondrion matrix</location>
    </subcellularLocation>
</comment>
<evidence type="ECO:0008006" key="7">
    <source>
        <dbReference type="Google" id="ProtNLM"/>
    </source>
</evidence>
<evidence type="ECO:0000256" key="1">
    <source>
        <dbReference type="ARBA" id="ARBA00004305"/>
    </source>
</evidence>
<evidence type="ECO:0000256" key="2">
    <source>
        <dbReference type="ARBA" id="ARBA00009508"/>
    </source>
</evidence>
<keyword evidence="3" id="KW-0496">Mitochondrion</keyword>
<name>A0A1I8N1D4_MUSDO</name>
<dbReference type="VEuPathDB" id="VectorBase:MDOMA2_017118"/>
<evidence type="ECO:0000256" key="4">
    <source>
        <dbReference type="ARBA" id="ARBA00023186"/>
    </source>
</evidence>
<dbReference type="InterPro" id="IPR045298">
    <property type="entry name" value="Complex1_LYR_LYRM7"/>
</dbReference>
<dbReference type="PANTHER" id="PTHR46749:SF1">
    <property type="entry name" value="COMPLEX III ASSEMBLY FACTOR LYRM7"/>
    <property type="match status" value="1"/>
</dbReference>
<comment type="similarity">
    <text evidence="2">Belongs to the complex I LYR family.</text>
</comment>
<dbReference type="GO" id="GO:0005759">
    <property type="term" value="C:mitochondrial matrix"/>
    <property type="evidence" value="ECO:0007669"/>
    <property type="project" value="UniProtKB-SubCell"/>
</dbReference>
<dbReference type="RefSeq" id="XP_011296260.2">
    <property type="nucleotide sequence ID" value="XM_011297958.3"/>
</dbReference>
<organism evidence="6">
    <name type="scientific">Musca domestica</name>
    <name type="common">House fly</name>
    <dbReference type="NCBI Taxonomy" id="7370"/>
    <lineage>
        <taxon>Eukaryota</taxon>
        <taxon>Metazoa</taxon>
        <taxon>Ecdysozoa</taxon>
        <taxon>Arthropoda</taxon>
        <taxon>Hexapoda</taxon>
        <taxon>Insecta</taxon>
        <taxon>Pterygota</taxon>
        <taxon>Neoptera</taxon>
        <taxon>Endopterygota</taxon>
        <taxon>Diptera</taxon>
        <taxon>Brachycera</taxon>
        <taxon>Muscomorpha</taxon>
        <taxon>Muscoidea</taxon>
        <taxon>Muscidae</taxon>
        <taxon>Musca</taxon>
    </lineage>
</organism>
<dbReference type="STRING" id="7370.A0A1I8N1D4"/>
<protein>
    <recommendedName>
        <fullName evidence="7">Complex 1 protein (LYR family)</fullName>
    </recommendedName>
</protein>
<proteinExistence type="inferred from homology"/>
<evidence type="ECO:0000256" key="3">
    <source>
        <dbReference type="ARBA" id="ARBA00023128"/>
    </source>
</evidence>
<evidence type="ECO:0000256" key="5">
    <source>
        <dbReference type="SAM" id="MobiDB-lite"/>
    </source>
</evidence>
<accession>A0A1I8N1D4</accession>
<sequence length="137" mass="15429">MSQQIRREVLKAFRKLHRTRQLIFAGDDNALALGRNEINSHFRKNMQETNVEEIKKMVKLALDVDKELRTNVIQAKKKDEGVYELRITPETTRLDNIAFNPDAVIEPPRRRKGQPATGCCGGGGAANQGAESSNQKQ</sequence>
<dbReference type="OrthoDB" id="529194at2759"/>
<dbReference type="PANTHER" id="PTHR46749">
    <property type="entry name" value="COMPLEX III ASSEMBLY FACTOR LYRM7"/>
    <property type="match status" value="1"/>
</dbReference>
<dbReference type="eggNOG" id="ENOG502S5FU">
    <property type="taxonomic scope" value="Eukaryota"/>
</dbReference>
<keyword evidence="4" id="KW-0143">Chaperone</keyword>
<evidence type="ECO:0000313" key="6">
    <source>
        <dbReference type="EnsemblMetazoa" id="MDOA014907-PB"/>
    </source>
</evidence>
<dbReference type="EnsemblMetazoa" id="MDOA014907-RB">
    <property type="protein sequence ID" value="MDOA014907-PB"/>
    <property type="gene ID" value="MDOA014907"/>
</dbReference>
<dbReference type="InterPro" id="IPR050435">
    <property type="entry name" value="MZM1/LYRM7"/>
</dbReference>
<dbReference type="GO" id="GO:0044183">
    <property type="term" value="F:protein folding chaperone"/>
    <property type="evidence" value="ECO:0007669"/>
    <property type="project" value="TreeGrafter"/>
</dbReference>
<dbReference type="AlphaFoldDB" id="A0A1I8N1D4"/>
<dbReference type="KEGG" id="mde:101892822"/>
<dbReference type="VEuPathDB" id="VectorBase:MDOA010538"/>
<dbReference type="CDD" id="cd20267">
    <property type="entry name" value="Complex1_LYR_LYRM7"/>
    <property type="match status" value="1"/>
</dbReference>
<dbReference type="VEuPathDB" id="VectorBase:MDOA014907"/>
<dbReference type="GO" id="GO:0034551">
    <property type="term" value="P:mitochondrial respiratory chain complex III assembly"/>
    <property type="evidence" value="ECO:0007669"/>
    <property type="project" value="InterPro"/>
</dbReference>
<dbReference type="EnsemblMetazoa" id="MDOA010538-RB">
    <property type="protein sequence ID" value="MDOA010538-PB"/>
    <property type="gene ID" value="MDOA010538"/>
</dbReference>